<feature type="region of interest" description="Disordered" evidence="1">
    <location>
        <begin position="599"/>
        <end position="626"/>
    </location>
</feature>
<evidence type="ECO:0000313" key="3">
    <source>
        <dbReference type="Proteomes" id="UP000234323"/>
    </source>
</evidence>
<protein>
    <submittedName>
        <fullName evidence="2">Uncharacterized protein</fullName>
    </submittedName>
</protein>
<keyword evidence="3" id="KW-1185">Reference proteome</keyword>
<proteinExistence type="predicted"/>
<reference evidence="2 3" key="1">
    <citation type="submission" date="2015-10" db="EMBL/GenBank/DDBJ databases">
        <title>Genome analyses suggest a sexual origin of heterokaryosis in a supposedly ancient asexual fungus.</title>
        <authorList>
            <person name="Ropars J."/>
            <person name="Sedzielewska K."/>
            <person name="Noel J."/>
            <person name="Charron P."/>
            <person name="Farinelli L."/>
            <person name="Marton T."/>
            <person name="Kruger M."/>
            <person name="Pelin A."/>
            <person name="Brachmann A."/>
            <person name="Corradi N."/>
        </authorList>
    </citation>
    <scope>NUCLEOTIDE SEQUENCE [LARGE SCALE GENOMIC DNA]</scope>
    <source>
        <strain evidence="2 3">A4</strain>
    </source>
</reference>
<dbReference type="VEuPathDB" id="FungiDB:FUN_023029"/>
<gene>
    <name evidence="2" type="ORF">RhiirA4_478984</name>
</gene>
<dbReference type="Proteomes" id="UP000234323">
    <property type="component" value="Unassembled WGS sequence"/>
</dbReference>
<dbReference type="AlphaFoldDB" id="A0A2I1HFR9"/>
<comment type="caution">
    <text evidence="2">The sequence shown here is derived from an EMBL/GenBank/DDBJ whole genome shotgun (WGS) entry which is preliminary data.</text>
</comment>
<organism evidence="2 3">
    <name type="scientific">Rhizophagus irregularis</name>
    <dbReference type="NCBI Taxonomy" id="588596"/>
    <lineage>
        <taxon>Eukaryota</taxon>
        <taxon>Fungi</taxon>
        <taxon>Fungi incertae sedis</taxon>
        <taxon>Mucoromycota</taxon>
        <taxon>Glomeromycotina</taxon>
        <taxon>Glomeromycetes</taxon>
        <taxon>Glomerales</taxon>
        <taxon>Glomeraceae</taxon>
        <taxon>Rhizophagus</taxon>
    </lineage>
</organism>
<evidence type="ECO:0000256" key="1">
    <source>
        <dbReference type="SAM" id="MobiDB-lite"/>
    </source>
</evidence>
<dbReference type="VEuPathDB" id="FungiDB:RhiirA1_475157"/>
<dbReference type="VEuPathDB" id="FungiDB:RhiirFUN_024076"/>
<accession>A0A2I1HFR9</accession>
<name>A0A2I1HFR9_9GLOM</name>
<dbReference type="VEuPathDB" id="FungiDB:FUN_016353"/>
<dbReference type="EMBL" id="LLXI01002663">
    <property type="protein sequence ID" value="PKY57714.1"/>
    <property type="molecule type" value="Genomic_DNA"/>
</dbReference>
<evidence type="ECO:0000313" key="2">
    <source>
        <dbReference type="EMBL" id="PKY57714.1"/>
    </source>
</evidence>
<feature type="compositionally biased region" description="Basic residues" evidence="1">
    <location>
        <begin position="608"/>
        <end position="619"/>
    </location>
</feature>
<dbReference type="VEuPathDB" id="FungiDB:RhiirA1_528808"/>
<sequence>MSSIDINEVDITTITEEEENAEIYITKHMTVKTILHLLTPLEYPPTSENGVAIIYHVEGWQNVDSAFTDIQYSMGEPSGQNQTTCSYFGDITVNKKDRTCRGLKICEFASPELLEMTHKSVDPNSDLCLKMSKELLDNNLENNTFTIKENVDLKLLNQLLSGLYKGKTNEPVNNCFTVLHNNSKKKLCPHPHRSGNVIKQGLIIQKSCGVKYSKLIPLDLNKCPYIILVSRGIHSHSPPPPSRVPISIRNRLQELINQANSDTIDVNPTHILTGNLIKTYFGTEYLAEVHASLNNADRLRYYVDKIQKEIHPQGHGLLGVIYNYSQNIDNFCEYVKRLEFFEDSHVMIICTTSEQLSEWMKCDHFQKYLSFKHIVGEMNKFEVNHYSNQHNLILTFARVFTNHATIVAYQRIFKALFDLIYQLTGLTPKFNHIYKTGWSCIIADLDIAQAKGLGIVLNDIDRTKSWEEHLIHIFKSCKVHYQRQIQEKHYNDIIKSNMLALLTAESENEINQLFENIKTDENTAGRILSTEMAPDNTNTAEAAHALSNRRGKNLKIVIAILQGRKLDKERFTAIHIHQKYNVPYRGRDKGLIARNIQSNKRQAGAQIKKSKSVPAKRKQNAQSNKELEYQEQILALKEREIALKEREANVRVMELANLEKEHKLKLDNN</sequence>